<dbReference type="PANTHER" id="PTHR16469">
    <property type="entry name" value="UBIQUITIN-ASSOCIATED AND SH3 DOMAIN-CONTAINING BA-RELATED"/>
    <property type="match status" value="1"/>
</dbReference>
<organism evidence="2 3">
    <name type="scientific">Diatrype stigma</name>
    <dbReference type="NCBI Taxonomy" id="117547"/>
    <lineage>
        <taxon>Eukaryota</taxon>
        <taxon>Fungi</taxon>
        <taxon>Dikarya</taxon>
        <taxon>Ascomycota</taxon>
        <taxon>Pezizomycotina</taxon>
        <taxon>Sordariomycetes</taxon>
        <taxon>Xylariomycetidae</taxon>
        <taxon>Xylariales</taxon>
        <taxon>Diatrypaceae</taxon>
        <taxon>Diatrype</taxon>
    </lineage>
</organism>
<dbReference type="CDD" id="cd07067">
    <property type="entry name" value="HP_PGM_like"/>
    <property type="match status" value="1"/>
</dbReference>
<dbReference type="InterPro" id="IPR029033">
    <property type="entry name" value="His_PPase_superfam"/>
</dbReference>
<feature type="region of interest" description="Disordered" evidence="1">
    <location>
        <begin position="298"/>
        <end position="327"/>
    </location>
</feature>
<dbReference type="PANTHER" id="PTHR16469:SF51">
    <property type="entry name" value="TRANSCRIPTION FACTOR TAU 55 KDA SUBUNIT"/>
    <property type="match status" value="1"/>
</dbReference>
<name>A0AAN9UAM7_9PEZI</name>
<dbReference type="SUPFAM" id="SSF53254">
    <property type="entry name" value="Phosphoglycerate mutase-like"/>
    <property type="match status" value="1"/>
</dbReference>
<dbReference type="InterPro" id="IPR051710">
    <property type="entry name" value="Phosphatase_SH3-domain"/>
</dbReference>
<reference evidence="2 3" key="1">
    <citation type="submission" date="2024-02" db="EMBL/GenBank/DDBJ databases">
        <title>De novo assembly and annotation of 12 fungi associated with fruit tree decline syndrome in Ontario, Canada.</title>
        <authorList>
            <person name="Sulman M."/>
            <person name="Ellouze W."/>
            <person name="Ilyukhin E."/>
        </authorList>
    </citation>
    <scope>NUCLEOTIDE SEQUENCE [LARGE SCALE GENOMIC DNA]</scope>
    <source>
        <strain evidence="2 3">M11/M66-122</strain>
    </source>
</reference>
<dbReference type="InterPro" id="IPR013078">
    <property type="entry name" value="His_Pase_superF_clade-1"/>
</dbReference>
<evidence type="ECO:0000256" key="1">
    <source>
        <dbReference type="SAM" id="MobiDB-lite"/>
    </source>
</evidence>
<dbReference type="Gene3D" id="3.40.50.1240">
    <property type="entry name" value="Phosphoglycerate mutase-like"/>
    <property type="match status" value="1"/>
</dbReference>
<sequence length="327" mass="35680">MPVTEILLLRHGHRMAWTLDPSTGTYTSTHPFPTGLPADPPLAAHGVDQAEETGVYLSKELSGQAAADRLRIYSSLFYRCLETLRPTVRRLREGEGGAASAPAPAPGLTVRGERGIGEWFGKAWFEQPAPAEPARLRREFFPFLDDRYRSLLVPDRHGERIAEVHDRLAKALSLLVADVDREYVGLGRGGEPVTLLLCGHAAQIICTGRVLTGLVPDDLDEDDFQCYTCGISRFVRREGESSGDRNGNAPPDSDYLEWRTNGGVAGGWDCVLNSGCEHLSNGEERGWHFHGDESFDSYGEAASQGPIVADGSFTSPPKDSHPGQVKL</sequence>
<keyword evidence="3" id="KW-1185">Reference proteome</keyword>
<gene>
    <name evidence="2" type="primary">TFC7</name>
    <name evidence="2" type="ORF">SLS62_010061</name>
</gene>
<dbReference type="Pfam" id="PF00300">
    <property type="entry name" value="His_Phos_1"/>
    <property type="match status" value="1"/>
</dbReference>
<dbReference type="Proteomes" id="UP001320420">
    <property type="component" value="Unassembled WGS sequence"/>
</dbReference>
<dbReference type="AlphaFoldDB" id="A0AAN9UAM7"/>
<comment type="caution">
    <text evidence="2">The sequence shown here is derived from an EMBL/GenBank/DDBJ whole genome shotgun (WGS) entry which is preliminary data.</text>
</comment>
<protein>
    <submittedName>
        <fullName evidence="2">C6 zinc cluster transcription factor-like protein</fullName>
    </submittedName>
</protein>
<proteinExistence type="predicted"/>
<accession>A0AAN9UAM7</accession>
<evidence type="ECO:0000313" key="2">
    <source>
        <dbReference type="EMBL" id="KAK7744759.1"/>
    </source>
</evidence>
<evidence type="ECO:0000313" key="3">
    <source>
        <dbReference type="Proteomes" id="UP001320420"/>
    </source>
</evidence>
<dbReference type="SMART" id="SM00855">
    <property type="entry name" value="PGAM"/>
    <property type="match status" value="1"/>
</dbReference>
<dbReference type="EMBL" id="JAKJXP020000116">
    <property type="protein sequence ID" value="KAK7744759.1"/>
    <property type="molecule type" value="Genomic_DNA"/>
</dbReference>